<dbReference type="AlphaFoldDB" id="A0AAE2ZH44"/>
<name>A0AAE2ZH44_9HYPH</name>
<keyword evidence="1" id="KW-0812">Transmembrane</keyword>
<dbReference type="RefSeq" id="WP_220227191.1">
    <property type="nucleotide sequence ID" value="NZ_JAICBX010000001.1"/>
</dbReference>
<keyword evidence="3" id="KW-1185">Reference proteome</keyword>
<keyword evidence="1" id="KW-0472">Membrane</keyword>
<dbReference type="Proteomes" id="UP001196509">
    <property type="component" value="Unassembled WGS sequence"/>
</dbReference>
<dbReference type="EMBL" id="JAICBX010000001">
    <property type="protein sequence ID" value="MBW8636514.1"/>
    <property type="molecule type" value="Genomic_DNA"/>
</dbReference>
<feature type="transmembrane region" description="Helical" evidence="1">
    <location>
        <begin position="21"/>
        <end position="46"/>
    </location>
</feature>
<comment type="caution">
    <text evidence="2">The sequence shown here is derived from an EMBL/GenBank/DDBJ whole genome shotgun (WGS) entry which is preliminary data.</text>
</comment>
<protein>
    <submittedName>
        <fullName evidence="2">Uncharacterized protein</fullName>
    </submittedName>
</protein>
<proteinExistence type="predicted"/>
<evidence type="ECO:0000313" key="2">
    <source>
        <dbReference type="EMBL" id="MBW8636514.1"/>
    </source>
</evidence>
<reference evidence="2" key="1">
    <citation type="submission" date="2021-08" db="EMBL/GenBank/DDBJ databases">
        <title>Hoeflea bacterium WL0058 sp. nov., isolated from the sediment.</title>
        <authorList>
            <person name="Wang L."/>
            <person name="Zhang D."/>
        </authorList>
    </citation>
    <scope>NUCLEOTIDE SEQUENCE</scope>
    <source>
        <strain evidence="2">WL0058</strain>
    </source>
</reference>
<accession>A0AAE2ZH44</accession>
<evidence type="ECO:0000256" key="1">
    <source>
        <dbReference type="SAM" id="Phobius"/>
    </source>
</evidence>
<sequence length="253" mass="28598">MASSQSANPAIDPRPLISQAFIWKTAAVAASLMLLTVLLNIAGHWYGDTIVTSGFSADPTIRTIRIGDDTLRIADNMIRFEEQRNDGVANRVDLYVLWPSLEGYSEETKDLFNGIDSSQDIVFITLSRQEMPLDMSERFAPVYSRLVDLNGEKLSYGLTRFTFDETSRYAGEYLYVETNAAHPFVARCIDPSDLPNEARTCMRDVHTGQGMSMMYRFSQDLLPQWKALDQAMNFYVSSAIISARPPRKQRLSR</sequence>
<keyword evidence="1" id="KW-1133">Transmembrane helix</keyword>
<gene>
    <name evidence="2" type="ORF">K1W69_04865</name>
</gene>
<organism evidence="2 3">
    <name type="scientific">Flavimaribacter sediminis</name>
    <dbReference type="NCBI Taxonomy" id="2865987"/>
    <lineage>
        <taxon>Bacteria</taxon>
        <taxon>Pseudomonadati</taxon>
        <taxon>Pseudomonadota</taxon>
        <taxon>Alphaproteobacteria</taxon>
        <taxon>Hyphomicrobiales</taxon>
        <taxon>Rhizobiaceae</taxon>
        <taxon>Flavimaribacter</taxon>
    </lineage>
</organism>
<evidence type="ECO:0000313" key="3">
    <source>
        <dbReference type="Proteomes" id="UP001196509"/>
    </source>
</evidence>